<comment type="function">
    <text evidence="1">Part of the ABC transporter complex GsiABCD involved in glutathione import. Binds glutathione.</text>
</comment>
<evidence type="ECO:0000313" key="10">
    <source>
        <dbReference type="EMBL" id="STM39852.1"/>
    </source>
</evidence>
<dbReference type="GO" id="GO:0043190">
    <property type="term" value="C:ATP-binding cassette (ABC) transporter complex"/>
    <property type="evidence" value="ECO:0007669"/>
    <property type="project" value="InterPro"/>
</dbReference>
<dbReference type="FunFam" id="3.40.190.10:FF:000094">
    <property type="entry name" value="Glutathione ABC transporter substrate-binding protein GsiB"/>
    <property type="match status" value="1"/>
</dbReference>
<dbReference type="FunFam" id="3.10.105.10:FF:000003">
    <property type="entry name" value="Glutathione ABC transporter substrate-binding protein GsiB"/>
    <property type="match status" value="1"/>
</dbReference>
<accession>A0A377DW76</accession>
<evidence type="ECO:0000256" key="8">
    <source>
        <dbReference type="SAM" id="SignalP"/>
    </source>
</evidence>
<evidence type="ECO:0000256" key="6">
    <source>
        <dbReference type="ARBA" id="ARBA00022729"/>
    </source>
</evidence>
<comment type="similarity">
    <text evidence="3">Belongs to the bacterial solute-binding protein 5 family.</text>
</comment>
<dbReference type="PIRSF" id="PIRSF002741">
    <property type="entry name" value="MppA"/>
    <property type="match status" value="1"/>
</dbReference>
<dbReference type="InterPro" id="IPR023765">
    <property type="entry name" value="SBP_5_CS"/>
</dbReference>
<dbReference type="EMBL" id="UGFG01000001">
    <property type="protein sequence ID" value="STM39852.1"/>
    <property type="molecule type" value="Genomic_DNA"/>
</dbReference>
<feature type="chain" id="PRO_5016564720" description="Glutathione-binding protein GsiB" evidence="8">
    <location>
        <begin position="27"/>
        <end position="434"/>
    </location>
</feature>
<feature type="domain" description="Solute-binding protein family 5" evidence="9">
    <location>
        <begin position="71"/>
        <end position="427"/>
    </location>
</feature>
<evidence type="ECO:0000256" key="5">
    <source>
        <dbReference type="ARBA" id="ARBA00022448"/>
    </source>
</evidence>
<evidence type="ECO:0000259" key="9">
    <source>
        <dbReference type="Pfam" id="PF00496"/>
    </source>
</evidence>
<keyword evidence="6 8" id="KW-0732">Signal</keyword>
<reference evidence="10 11" key="1">
    <citation type="submission" date="2018-06" db="EMBL/GenBank/DDBJ databases">
        <authorList>
            <consortium name="Pathogen Informatics"/>
            <person name="Doyle S."/>
        </authorList>
    </citation>
    <scope>NUCLEOTIDE SEQUENCE [LARGE SCALE GENOMIC DNA]</scope>
    <source>
        <strain evidence="10 11">NCTC8500</strain>
    </source>
</reference>
<gene>
    <name evidence="10" type="primary">gsiB</name>
    <name evidence="10" type="ORF">NCTC8500_03677</name>
</gene>
<dbReference type="SUPFAM" id="SSF53850">
    <property type="entry name" value="Periplasmic binding protein-like II"/>
    <property type="match status" value="1"/>
</dbReference>
<dbReference type="PROSITE" id="PS51257">
    <property type="entry name" value="PROKAR_LIPOPROTEIN"/>
    <property type="match status" value="1"/>
</dbReference>
<dbReference type="GO" id="GO:1904680">
    <property type="term" value="F:peptide transmembrane transporter activity"/>
    <property type="evidence" value="ECO:0007669"/>
    <property type="project" value="TreeGrafter"/>
</dbReference>
<dbReference type="PROSITE" id="PS01040">
    <property type="entry name" value="SBP_BACTERIAL_5"/>
    <property type="match status" value="1"/>
</dbReference>
<protein>
    <recommendedName>
        <fullName evidence="4">Glutathione-binding protein GsiB</fullName>
    </recommendedName>
</protein>
<dbReference type="Proteomes" id="UP000254429">
    <property type="component" value="Unassembled WGS sequence"/>
</dbReference>
<dbReference type="GO" id="GO:0030288">
    <property type="term" value="C:outer membrane-bounded periplasmic space"/>
    <property type="evidence" value="ECO:0007669"/>
    <property type="project" value="TreeGrafter"/>
</dbReference>
<organism evidence="10 11">
    <name type="scientific">Escherichia coli</name>
    <dbReference type="NCBI Taxonomy" id="562"/>
    <lineage>
        <taxon>Bacteria</taxon>
        <taxon>Pseudomonadati</taxon>
        <taxon>Pseudomonadota</taxon>
        <taxon>Gammaproteobacteria</taxon>
        <taxon>Enterobacterales</taxon>
        <taxon>Enterobacteriaceae</taxon>
        <taxon>Escherichia</taxon>
    </lineage>
</organism>
<dbReference type="InterPro" id="IPR030678">
    <property type="entry name" value="Peptide/Ni-bd"/>
</dbReference>
<evidence type="ECO:0000313" key="11">
    <source>
        <dbReference type="Proteomes" id="UP000254429"/>
    </source>
</evidence>
<dbReference type="Pfam" id="PF00496">
    <property type="entry name" value="SBP_bac_5"/>
    <property type="match status" value="1"/>
</dbReference>
<evidence type="ECO:0000256" key="1">
    <source>
        <dbReference type="ARBA" id="ARBA00003489"/>
    </source>
</evidence>
<sequence>MARAVHRSGLVALGIATALMASCAFAAKDVVVAVGSNFTTLDPYDANDTLSQAVAKSFYQGLFGLDKEMKLKNVLAESYTVSDDGITYTVKLREGIKFQDGTDFNAAAVKANLDRASDPANHLKRYNLYKNIAKTEAIDPTTVKITLKQPFSAFINILAHPATAMISPAALEKYGKEIGFYPVGTGPYELDTWNQTDFVKVKKFAGYWQPGLPKLDSITWRPVADNNTRAAMLQTGEAQFAFPIPYEQATLLEKNKNIELMASPSIMQRYISMNVTQKPFDNPKVREALNYAINRPALVKVAFAGYATPATGVVPPSIAYAQSYKPWPYDPVKARELLKEAGYPNGFSTTLWSSHNHSTAQKVLQFTQQQLAQVGIKAQVTAMDAGQRAAEVEGKGQKESGVRMFYTGWSASTGEADWALSPLFASQKLATDAV</sequence>
<name>A0A377DW76_ECOLX</name>
<evidence type="ECO:0000256" key="7">
    <source>
        <dbReference type="ARBA" id="ARBA00022764"/>
    </source>
</evidence>
<dbReference type="GO" id="GO:0042938">
    <property type="term" value="P:dipeptide transport"/>
    <property type="evidence" value="ECO:0007669"/>
    <property type="project" value="TreeGrafter"/>
</dbReference>
<feature type="signal peptide" evidence="8">
    <location>
        <begin position="1"/>
        <end position="26"/>
    </location>
</feature>
<dbReference type="Gene3D" id="3.90.76.10">
    <property type="entry name" value="Dipeptide-binding Protein, Domain 1"/>
    <property type="match status" value="1"/>
</dbReference>
<evidence type="ECO:0000256" key="3">
    <source>
        <dbReference type="ARBA" id="ARBA00005695"/>
    </source>
</evidence>
<dbReference type="Gene3D" id="3.10.105.10">
    <property type="entry name" value="Dipeptide-binding Protein, Domain 3"/>
    <property type="match status" value="1"/>
</dbReference>
<comment type="subcellular location">
    <subcellularLocation>
        <location evidence="2">Periplasm</location>
    </subcellularLocation>
</comment>
<dbReference type="NCBIfam" id="NF011942">
    <property type="entry name" value="PRK15413.1"/>
    <property type="match status" value="1"/>
</dbReference>
<dbReference type="PANTHER" id="PTHR30290:SF32">
    <property type="entry name" value="GLUTATHIONE-BINDING PROTEIN GSIB"/>
    <property type="match status" value="1"/>
</dbReference>
<dbReference type="InterPro" id="IPR000914">
    <property type="entry name" value="SBP_5_dom"/>
</dbReference>
<dbReference type="CDD" id="cd08499">
    <property type="entry name" value="PBP2_Ylib_like"/>
    <property type="match status" value="1"/>
</dbReference>
<evidence type="ECO:0000256" key="4">
    <source>
        <dbReference type="ARBA" id="ARBA00017393"/>
    </source>
</evidence>
<keyword evidence="7" id="KW-0574">Periplasm</keyword>
<dbReference type="InterPro" id="IPR039424">
    <property type="entry name" value="SBP_5"/>
</dbReference>
<dbReference type="PANTHER" id="PTHR30290">
    <property type="entry name" value="PERIPLASMIC BINDING COMPONENT OF ABC TRANSPORTER"/>
    <property type="match status" value="1"/>
</dbReference>
<keyword evidence="5" id="KW-0813">Transport</keyword>
<dbReference type="AlphaFoldDB" id="A0A377DW76"/>
<proteinExistence type="inferred from homology"/>
<dbReference type="Gene3D" id="3.40.190.10">
    <property type="entry name" value="Periplasmic binding protein-like II"/>
    <property type="match status" value="1"/>
</dbReference>
<dbReference type="FunFam" id="3.90.76.10:FF:000003">
    <property type="entry name" value="Glutathione ABC transporter substrate-binding protein GsiB"/>
    <property type="match status" value="1"/>
</dbReference>
<evidence type="ECO:0000256" key="2">
    <source>
        <dbReference type="ARBA" id="ARBA00004418"/>
    </source>
</evidence>